<dbReference type="RefSeq" id="WP_135110872.1">
    <property type="nucleotide sequence ID" value="NZ_SRHY01000031.1"/>
</dbReference>
<comment type="catalytic activity">
    <reaction evidence="1">
        <text>Hydrolysis of terminal non-reducing N-acetyl-D-hexosamine residues in N-acetyl-beta-D-hexosaminides.</text>
        <dbReference type="EC" id="3.2.1.52"/>
    </reaction>
</comment>
<evidence type="ECO:0000259" key="7">
    <source>
        <dbReference type="Pfam" id="PF00933"/>
    </source>
</evidence>
<dbReference type="Pfam" id="PF14172">
    <property type="entry name" value="DUF4309"/>
    <property type="match status" value="1"/>
</dbReference>
<dbReference type="InterPro" id="IPR019800">
    <property type="entry name" value="Glyco_hydro_3_AS"/>
</dbReference>
<dbReference type="NCBIfam" id="NF003740">
    <property type="entry name" value="PRK05337.1"/>
    <property type="match status" value="1"/>
</dbReference>
<organism evidence="8 9">
    <name type="scientific">Lentibacillus salicampi</name>
    <dbReference type="NCBI Taxonomy" id="175306"/>
    <lineage>
        <taxon>Bacteria</taxon>
        <taxon>Bacillati</taxon>
        <taxon>Bacillota</taxon>
        <taxon>Bacilli</taxon>
        <taxon>Bacillales</taxon>
        <taxon>Bacillaceae</taxon>
        <taxon>Lentibacillus</taxon>
    </lineage>
</organism>
<dbReference type="GO" id="GO:0009254">
    <property type="term" value="P:peptidoglycan turnover"/>
    <property type="evidence" value="ECO:0007669"/>
    <property type="project" value="TreeGrafter"/>
</dbReference>
<dbReference type="InterPro" id="IPR017853">
    <property type="entry name" value="GH"/>
</dbReference>
<comment type="similarity">
    <text evidence="2">Belongs to the glycosyl hydrolase 3 family.</text>
</comment>
<dbReference type="InterPro" id="IPR050226">
    <property type="entry name" value="NagZ_Beta-hexosaminidase"/>
</dbReference>
<evidence type="ECO:0000256" key="6">
    <source>
        <dbReference type="SAM" id="MobiDB-lite"/>
    </source>
</evidence>
<dbReference type="InterPro" id="IPR001764">
    <property type="entry name" value="Glyco_hydro_3_N"/>
</dbReference>
<gene>
    <name evidence="8" type="primary">nagZ</name>
    <name evidence="8" type="ORF">E4U82_14485</name>
</gene>
<name>A0A4Y9AAS7_9BACI</name>
<dbReference type="EC" id="3.2.1.52" evidence="3"/>
<evidence type="ECO:0000313" key="9">
    <source>
        <dbReference type="Proteomes" id="UP000298484"/>
    </source>
</evidence>
<dbReference type="PANTHER" id="PTHR30480:SF13">
    <property type="entry name" value="BETA-HEXOSAMINIDASE"/>
    <property type="match status" value="1"/>
</dbReference>
<sequence>MIKRITIIIMIAIIALGAAFFFISSSGEDPNDKQADQQSKKTSPGNKNKDVPEGEPSLGSIFDLAKQGKIPGGNIVVGETTADEVKDAWGKPDETADTNAGLFLNYPSHDIDAGITDNIVSDLRSSQDPFTAFDLDTIESYEKPDDTRYYQDENNDQIILVYELSGGYVLKWVLPNPASNSDNPGVDHISLSKEINGDGVNGKNSDASDDRGNQNMSLDEKIGQMIFSGVNGTEMTTETKNTIKKYHVGGIILFGNNIESKTQTVNFLNAIKTANAENPYPLLLGVDEEGGSVTRMPDAIKSLPSSGSIGELNDPDVSFNVGTILGKQINALGFNLDFAPVLDVNSNPNNPVIGDRSFGDNPNIVTRLGIQTMKGIQHEGVISVMKHFPGHGDTGVDSHLELPKVNKNYEELSKLELVPFKKAISEGADVSMVAHILLPSIDEDYPASMSKEVITGILRDDYDFDGVVITDDLTMEAITDHYSVADAAVQSVKAGADLLLVAHDPNLIANVFDNLKAAVEDGAISLNRIDESVERITHLKAKYQLSDEKTPMPHFQSINKEVEAILQKVS</sequence>
<evidence type="ECO:0000256" key="2">
    <source>
        <dbReference type="ARBA" id="ARBA00005336"/>
    </source>
</evidence>
<dbReference type="Gene3D" id="3.20.20.300">
    <property type="entry name" value="Glycoside hydrolase, family 3, N-terminal domain"/>
    <property type="match status" value="1"/>
</dbReference>
<dbReference type="AlphaFoldDB" id="A0A4Y9AAS7"/>
<reference evidence="8 9" key="1">
    <citation type="submission" date="2019-03" db="EMBL/GenBank/DDBJ databases">
        <title>Genome sequence of Lentibacillus salicampi ATCC BAA-719.</title>
        <authorList>
            <person name="Maclea K.S."/>
            <person name="Simoes Junior M."/>
        </authorList>
    </citation>
    <scope>NUCLEOTIDE SEQUENCE [LARGE SCALE GENOMIC DNA]</scope>
    <source>
        <strain evidence="8 9">ATCC BAA-719</strain>
    </source>
</reference>
<dbReference type="PANTHER" id="PTHR30480">
    <property type="entry name" value="BETA-HEXOSAMINIDASE-RELATED"/>
    <property type="match status" value="1"/>
</dbReference>
<dbReference type="GO" id="GO:0005975">
    <property type="term" value="P:carbohydrate metabolic process"/>
    <property type="evidence" value="ECO:0007669"/>
    <property type="project" value="InterPro"/>
</dbReference>
<accession>A0A4Y9AAS7</accession>
<comment type="caution">
    <text evidence="8">The sequence shown here is derived from an EMBL/GenBank/DDBJ whole genome shotgun (WGS) entry which is preliminary data.</text>
</comment>
<proteinExistence type="inferred from homology"/>
<evidence type="ECO:0000256" key="5">
    <source>
        <dbReference type="ARBA" id="ARBA00023295"/>
    </source>
</evidence>
<evidence type="ECO:0000256" key="3">
    <source>
        <dbReference type="ARBA" id="ARBA00012663"/>
    </source>
</evidence>
<dbReference type="Pfam" id="PF00933">
    <property type="entry name" value="Glyco_hydro_3"/>
    <property type="match status" value="1"/>
</dbReference>
<dbReference type="PROSITE" id="PS00775">
    <property type="entry name" value="GLYCOSYL_HYDROL_F3"/>
    <property type="match status" value="1"/>
</dbReference>
<dbReference type="Proteomes" id="UP000298484">
    <property type="component" value="Unassembled WGS sequence"/>
</dbReference>
<feature type="compositionally biased region" description="Basic and acidic residues" evidence="6">
    <location>
        <begin position="30"/>
        <end position="39"/>
    </location>
</feature>
<dbReference type="SUPFAM" id="SSF51445">
    <property type="entry name" value="(Trans)glycosidases"/>
    <property type="match status" value="1"/>
</dbReference>
<dbReference type="OrthoDB" id="9805821at2"/>
<evidence type="ECO:0000313" key="8">
    <source>
        <dbReference type="EMBL" id="TFJ92020.1"/>
    </source>
</evidence>
<evidence type="ECO:0000256" key="4">
    <source>
        <dbReference type="ARBA" id="ARBA00022801"/>
    </source>
</evidence>
<feature type="region of interest" description="Disordered" evidence="6">
    <location>
        <begin position="184"/>
        <end position="213"/>
    </location>
</feature>
<evidence type="ECO:0000256" key="1">
    <source>
        <dbReference type="ARBA" id="ARBA00001231"/>
    </source>
</evidence>
<keyword evidence="4 8" id="KW-0378">Hydrolase</keyword>
<keyword evidence="5 8" id="KW-0326">Glycosidase</keyword>
<keyword evidence="9" id="KW-1185">Reference proteome</keyword>
<dbReference type="InterPro" id="IPR025453">
    <property type="entry name" value="DUF4309"/>
</dbReference>
<dbReference type="InterPro" id="IPR036962">
    <property type="entry name" value="Glyco_hydro_3_N_sf"/>
</dbReference>
<feature type="domain" description="Glycoside hydrolase family 3 N-terminal" evidence="7">
    <location>
        <begin position="218"/>
        <end position="538"/>
    </location>
</feature>
<feature type="region of interest" description="Disordered" evidence="6">
    <location>
        <begin position="28"/>
        <end position="58"/>
    </location>
</feature>
<dbReference type="GO" id="GO:0004563">
    <property type="term" value="F:beta-N-acetylhexosaminidase activity"/>
    <property type="evidence" value="ECO:0007669"/>
    <property type="project" value="UniProtKB-EC"/>
</dbReference>
<dbReference type="EMBL" id="SRHY01000031">
    <property type="protein sequence ID" value="TFJ92020.1"/>
    <property type="molecule type" value="Genomic_DNA"/>
</dbReference>
<protein>
    <recommendedName>
        <fullName evidence="3">beta-N-acetylhexosaminidase</fullName>
        <ecNumber evidence="3">3.2.1.52</ecNumber>
    </recommendedName>
</protein>